<evidence type="ECO:0000313" key="1">
    <source>
        <dbReference type="EMBL" id="SDX74579.1"/>
    </source>
</evidence>
<name>A0A1H3E9L6_9EURY</name>
<dbReference type="RefSeq" id="WP_092730415.1">
    <property type="nucleotide sequence ID" value="NZ_FNPC01000001.1"/>
</dbReference>
<evidence type="ECO:0000313" key="2">
    <source>
        <dbReference type="Proteomes" id="UP000199079"/>
    </source>
</evidence>
<protein>
    <submittedName>
        <fullName evidence="1">Uncharacterized protein</fullName>
    </submittedName>
</protein>
<dbReference type="OrthoDB" id="320972at2157"/>
<dbReference type="EMBL" id="FNPC01000001">
    <property type="protein sequence ID" value="SDX74579.1"/>
    <property type="molecule type" value="Genomic_DNA"/>
</dbReference>
<reference evidence="2" key="1">
    <citation type="submission" date="2016-10" db="EMBL/GenBank/DDBJ databases">
        <authorList>
            <person name="Varghese N."/>
            <person name="Submissions S."/>
        </authorList>
    </citation>
    <scope>NUCLEOTIDE SEQUENCE [LARGE SCALE GENOMIC DNA]</scope>
    <source>
        <strain evidence="2">DC30,IBRC 10041,KCTC 4046</strain>
    </source>
</reference>
<dbReference type="AlphaFoldDB" id="A0A1H3E9L6"/>
<sequence length="389" mass="42422">MDEAAVFDHVITALEERNYDPLVHVPEAHSETYADVLDRCRRHAITIRGRYPDVIGFTDRNRVFAVEVKGSSGLLRGIGQALTYQEGAHVSYLAGDATAVDSHASLLRSKGVGVIGVREDGVSAWRAPPRAETSTEVADVEGQLSLRLRGGEFGGDVTTLTLAQPLNYLAPVVGLDGAGPTPRDELVERLADEYSFGAGDAAVASARTLGLLAAGSPCRLTDQGELSATVLRGYGVADLDELWAIKRETRGSTVVETHPPLAILLRNAFARHPEFGLLLEALRAEGPRVHFLDLLERLVREYPNVFLSAVCTTRGAERARELIERGETARIYADPDVWRDVVRNNVLFNFVQQLKHVGVLASETRSHSGAMAEYDPDEKPWILAPDERG</sequence>
<keyword evidence="2" id="KW-1185">Reference proteome</keyword>
<accession>A0A1H3E9L6</accession>
<dbReference type="Proteomes" id="UP000199079">
    <property type="component" value="Unassembled WGS sequence"/>
</dbReference>
<organism evidence="1 2">
    <name type="scientific">Halopenitus persicus</name>
    <dbReference type="NCBI Taxonomy" id="1048396"/>
    <lineage>
        <taxon>Archaea</taxon>
        <taxon>Methanobacteriati</taxon>
        <taxon>Methanobacteriota</taxon>
        <taxon>Stenosarchaea group</taxon>
        <taxon>Halobacteria</taxon>
        <taxon>Halobacteriales</taxon>
        <taxon>Haloferacaceae</taxon>
        <taxon>Halopenitus</taxon>
    </lineage>
</organism>
<proteinExistence type="predicted"/>
<gene>
    <name evidence="1" type="ORF">SAMN05216564_101316</name>
</gene>